<evidence type="ECO:0000256" key="1">
    <source>
        <dbReference type="ARBA" id="ARBA00023209"/>
    </source>
</evidence>
<dbReference type="SUPFAM" id="SSF56112">
    <property type="entry name" value="Protein kinase-like (PK-like)"/>
    <property type="match status" value="1"/>
</dbReference>
<comment type="similarity">
    <text evidence="4">Belongs to the choline/ethanolamine kinase family.</text>
</comment>
<gene>
    <name evidence="6" type="ORF">MN116_008544</name>
</gene>
<dbReference type="PANTHER" id="PTHR22603:SF66">
    <property type="entry name" value="ETHANOLAMINE KINASE"/>
    <property type="match status" value="1"/>
</dbReference>
<dbReference type="Pfam" id="PF01633">
    <property type="entry name" value="Choline_kinase"/>
    <property type="match status" value="1"/>
</dbReference>
<keyword evidence="1" id="KW-0444">Lipid biosynthesis</keyword>
<comment type="pathway">
    <text evidence="3">Phospholipid metabolism; phosphatidylethanolamine biosynthesis; phosphatidylethanolamine from ethanolamine: step 1/3.</text>
</comment>
<dbReference type="GO" id="GO:0006646">
    <property type="term" value="P:phosphatidylethanolamine biosynthetic process"/>
    <property type="evidence" value="ECO:0007669"/>
    <property type="project" value="TreeGrafter"/>
</dbReference>
<evidence type="ECO:0000313" key="6">
    <source>
        <dbReference type="EMBL" id="KAK4467937.1"/>
    </source>
</evidence>
<reference evidence="6" key="2">
    <citation type="journal article" date="2023" name="Infect Dis Poverty">
        <title>Chromosome-scale genome of the human blood fluke Schistosoma mekongi and its implications for public health.</title>
        <authorList>
            <person name="Zhou M."/>
            <person name="Xu L."/>
            <person name="Xu D."/>
            <person name="Chen W."/>
            <person name="Khan J."/>
            <person name="Hu Y."/>
            <person name="Huang H."/>
            <person name="Wei H."/>
            <person name="Zhang Y."/>
            <person name="Chusongsang P."/>
            <person name="Tanasarnprasert K."/>
            <person name="Hu X."/>
            <person name="Limpanont Y."/>
            <person name="Lv Z."/>
        </authorList>
    </citation>
    <scope>NUCLEOTIDE SEQUENCE</scope>
    <source>
        <strain evidence="6">LV_2022a</strain>
    </source>
</reference>
<sequence>MAITSIIPSSIPIIDIRVLGDDDEENIWKILKLVFPTWLKEYTKTQILEEGLSNIVIRFDHDNQKDENKTILMRIRRKFSDYITNRWDEIKHMYILHELGSEQELYGIFQNGLVYSFIKGSTINVDDFSVPKYSELIIDQLARLHSLPTKETMQRLLPNESNNEQLCTRPVLFSTIRNWIENLPTGYSDKRKSERLKNEFPSKPFLLNELAYLERLLKNAISPVVLCHNDLLAGNIVVSPDGKSVHFIDFEYCGFNHAAFDIGNHFCEFAGINVNYDKYPTKEYQQMWISRYLKAKNYYERQFNRNEISHNGFSSITTFNVSSSYSKNSNDQDYHNNNYDNDSLLEKWLIEVNNFALSAHLFWGVWAVVLSIQEENKFDYLSYGISRINQYYTMKEHLINTTLNL</sequence>
<dbReference type="Proteomes" id="UP001292079">
    <property type="component" value="Unassembled WGS sequence"/>
</dbReference>
<comment type="caution">
    <text evidence="6">The sequence shown here is derived from an EMBL/GenBank/DDBJ whole genome shotgun (WGS) entry which is preliminary data.</text>
</comment>
<protein>
    <recommendedName>
        <fullName evidence="5">ethanolamine kinase</fullName>
        <ecNumber evidence="5">2.7.1.82</ecNumber>
    </recommendedName>
</protein>
<dbReference type="EC" id="2.7.1.82" evidence="5"/>
<keyword evidence="1" id="KW-0594">Phospholipid biosynthesis</keyword>
<accession>A0AAE2D1P0</accession>
<name>A0AAE2D1P0_SCHME</name>
<proteinExistence type="inferred from homology"/>
<reference evidence="6" key="1">
    <citation type="submission" date="2022-04" db="EMBL/GenBank/DDBJ databases">
        <authorList>
            <person name="Xu L."/>
            <person name="Lv Z."/>
        </authorList>
    </citation>
    <scope>NUCLEOTIDE SEQUENCE</scope>
    <source>
        <strain evidence="6">LV_2022a</strain>
    </source>
</reference>
<dbReference type="CDD" id="cd05157">
    <property type="entry name" value="ETNK_euk"/>
    <property type="match status" value="1"/>
</dbReference>
<dbReference type="GO" id="GO:0004305">
    <property type="term" value="F:ethanolamine kinase activity"/>
    <property type="evidence" value="ECO:0007669"/>
    <property type="project" value="UniProtKB-EC"/>
</dbReference>
<evidence type="ECO:0000256" key="5">
    <source>
        <dbReference type="ARBA" id="ARBA00038874"/>
    </source>
</evidence>
<dbReference type="Gene3D" id="3.90.1200.10">
    <property type="match status" value="1"/>
</dbReference>
<dbReference type="EMBL" id="JALJAT010000008">
    <property type="protein sequence ID" value="KAK4467937.1"/>
    <property type="molecule type" value="Genomic_DNA"/>
</dbReference>
<dbReference type="GO" id="GO:0005737">
    <property type="term" value="C:cytoplasm"/>
    <property type="evidence" value="ECO:0007669"/>
    <property type="project" value="TreeGrafter"/>
</dbReference>
<keyword evidence="1" id="KW-0443">Lipid metabolism</keyword>
<evidence type="ECO:0000256" key="3">
    <source>
        <dbReference type="ARBA" id="ARBA00037883"/>
    </source>
</evidence>
<organism evidence="6 7">
    <name type="scientific">Schistosoma mekongi</name>
    <name type="common">Parasitic worm</name>
    <dbReference type="NCBI Taxonomy" id="38744"/>
    <lineage>
        <taxon>Eukaryota</taxon>
        <taxon>Metazoa</taxon>
        <taxon>Spiralia</taxon>
        <taxon>Lophotrochozoa</taxon>
        <taxon>Platyhelminthes</taxon>
        <taxon>Trematoda</taxon>
        <taxon>Digenea</taxon>
        <taxon>Strigeidida</taxon>
        <taxon>Schistosomatoidea</taxon>
        <taxon>Schistosomatidae</taxon>
        <taxon>Schistosoma</taxon>
    </lineage>
</organism>
<keyword evidence="2" id="KW-1208">Phospholipid metabolism</keyword>
<evidence type="ECO:0000256" key="2">
    <source>
        <dbReference type="ARBA" id="ARBA00023264"/>
    </source>
</evidence>
<evidence type="ECO:0000256" key="4">
    <source>
        <dbReference type="ARBA" id="ARBA00038211"/>
    </source>
</evidence>
<evidence type="ECO:0000313" key="7">
    <source>
        <dbReference type="Proteomes" id="UP001292079"/>
    </source>
</evidence>
<dbReference type="InterPro" id="IPR011009">
    <property type="entry name" value="Kinase-like_dom_sf"/>
</dbReference>
<dbReference type="AlphaFoldDB" id="A0AAE2D1P0"/>
<keyword evidence="7" id="KW-1185">Reference proteome</keyword>
<dbReference type="PANTHER" id="PTHR22603">
    <property type="entry name" value="CHOLINE/ETHANOALAMINE KINASE"/>
    <property type="match status" value="1"/>
</dbReference>